<reference evidence="1 2" key="1">
    <citation type="journal article" date="2021" name="Nat. Commun.">
        <title>Genetic determinants of endophytism in the Arabidopsis root mycobiome.</title>
        <authorList>
            <person name="Mesny F."/>
            <person name="Miyauchi S."/>
            <person name="Thiergart T."/>
            <person name="Pickel B."/>
            <person name="Atanasova L."/>
            <person name="Karlsson M."/>
            <person name="Huettel B."/>
            <person name="Barry K.W."/>
            <person name="Haridas S."/>
            <person name="Chen C."/>
            <person name="Bauer D."/>
            <person name="Andreopoulos W."/>
            <person name="Pangilinan J."/>
            <person name="LaButti K."/>
            <person name="Riley R."/>
            <person name="Lipzen A."/>
            <person name="Clum A."/>
            <person name="Drula E."/>
            <person name="Henrissat B."/>
            <person name="Kohler A."/>
            <person name="Grigoriev I.V."/>
            <person name="Martin F.M."/>
            <person name="Hacquard S."/>
        </authorList>
    </citation>
    <scope>NUCLEOTIDE SEQUENCE [LARGE SCALE GENOMIC DNA]</scope>
    <source>
        <strain evidence="1 2">MPI-CAGE-CH-0241</strain>
    </source>
</reference>
<organism evidence="1 2">
    <name type="scientific">Thelonectria olida</name>
    <dbReference type="NCBI Taxonomy" id="1576542"/>
    <lineage>
        <taxon>Eukaryota</taxon>
        <taxon>Fungi</taxon>
        <taxon>Dikarya</taxon>
        <taxon>Ascomycota</taxon>
        <taxon>Pezizomycotina</taxon>
        <taxon>Sordariomycetes</taxon>
        <taxon>Hypocreomycetidae</taxon>
        <taxon>Hypocreales</taxon>
        <taxon>Nectriaceae</taxon>
        <taxon>Thelonectria</taxon>
    </lineage>
</organism>
<keyword evidence="2" id="KW-1185">Reference proteome</keyword>
<sequence length="143" mass="16060">MNALVHFLNLPDPNTLPSRPNGSSPHPHLAIQRGSTCKHCGLRSTSEDVLAKHLRTRHPDKIKLAAREKCHWLRDHLTEGLCFQSWMRKDIQRSWLVATGTGVQLGPAFPGNGHPLQASPDPIRNFAKQLFAEEREHLKIQSG</sequence>
<dbReference type="Proteomes" id="UP000777438">
    <property type="component" value="Unassembled WGS sequence"/>
</dbReference>
<accession>A0A9P8VQC0</accession>
<proteinExistence type="predicted"/>
<protein>
    <submittedName>
        <fullName evidence="1">Uncharacterized protein</fullName>
    </submittedName>
</protein>
<name>A0A9P8VQC0_9HYPO</name>
<dbReference type="OrthoDB" id="5050681at2759"/>
<dbReference type="EMBL" id="JAGPYM010000070">
    <property type="protein sequence ID" value="KAH6869513.1"/>
    <property type="molecule type" value="Genomic_DNA"/>
</dbReference>
<evidence type="ECO:0000313" key="2">
    <source>
        <dbReference type="Proteomes" id="UP000777438"/>
    </source>
</evidence>
<evidence type="ECO:0000313" key="1">
    <source>
        <dbReference type="EMBL" id="KAH6869513.1"/>
    </source>
</evidence>
<gene>
    <name evidence="1" type="ORF">B0T10DRAFT_501469</name>
</gene>
<comment type="caution">
    <text evidence="1">The sequence shown here is derived from an EMBL/GenBank/DDBJ whole genome shotgun (WGS) entry which is preliminary data.</text>
</comment>
<dbReference type="AlphaFoldDB" id="A0A9P8VQC0"/>